<dbReference type="RefSeq" id="WP_227321815.1">
    <property type="nucleotide sequence ID" value="NZ_JAESVB010000005.1"/>
</dbReference>
<keyword evidence="4" id="KW-1185">Reference proteome</keyword>
<dbReference type="AlphaFoldDB" id="A0A963YSH8"/>
<comment type="subcellular location">
    <subcellularLocation>
        <location evidence="2">Cell membrane</location>
        <topology evidence="2">Lipid-anchor</topology>
    </subcellularLocation>
</comment>
<evidence type="ECO:0000313" key="4">
    <source>
        <dbReference type="Proteomes" id="UP000708298"/>
    </source>
</evidence>
<dbReference type="GO" id="GO:0015562">
    <property type="term" value="F:efflux transmembrane transporter activity"/>
    <property type="evidence" value="ECO:0007669"/>
    <property type="project" value="InterPro"/>
</dbReference>
<dbReference type="GO" id="GO:0005886">
    <property type="term" value="C:plasma membrane"/>
    <property type="evidence" value="ECO:0007669"/>
    <property type="project" value="UniProtKB-SubCell"/>
</dbReference>
<dbReference type="PROSITE" id="PS51257">
    <property type="entry name" value="PROKAR_LIPOPROTEIN"/>
    <property type="match status" value="1"/>
</dbReference>
<evidence type="ECO:0000313" key="3">
    <source>
        <dbReference type="EMBL" id="MCB8876156.1"/>
    </source>
</evidence>
<dbReference type="EMBL" id="JAESVB010000005">
    <property type="protein sequence ID" value="MCB8876156.1"/>
    <property type="molecule type" value="Genomic_DNA"/>
</dbReference>
<dbReference type="SUPFAM" id="SSF56954">
    <property type="entry name" value="Outer membrane efflux proteins (OEP)"/>
    <property type="match status" value="1"/>
</dbReference>
<reference evidence="3" key="1">
    <citation type="journal article" date="2021" name="Microorganisms">
        <title>Acidisoma silvae sp. nov. and Acidisomacellulosilytica sp. nov., Two Acidophilic Bacteria Isolated from Decaying Wood, Hydrolyzing Cellulose and Producing Poly-3-hydroxybutyrate.</title>
        <authorList>
            <person name="Mieszkin S."/>
            <person name="Pouder E."/>
            <person name="Uroz S."/>
            <person name="Simon-Colin C."/>
            <person name="Alain K."/>
        </authorList>
    </citation>
    <scope>NUCLEOTIDE SEQUENCE</scope>
    <source>
        <strain evidence="3">HW T2.11</strain>
    </source>
</reference>
<name>A0A963YSH8_9PROT</name>
<comment type="similarity">
    <text evidence="1 2">Belongs to the outer membrane factor (OMF) (TC 1.B.17) family.</text>
</comment>
<dbReference type="Proteomes" id="UP000708298">
    <property type="component" value="Unassembled WGS sequence"/>
</dbReference>
<reference evidence="3" key="2">
    <citation type="submission" date="2021-01" db="EMBL/GenBank/DDBJ databases">
        <authorList>
            <person name="Mieszkin S."/>
            <person name="Pouder E."/>
            <person name="Alain K."/>
        </authorList>
    </citation>
    <scope>NUCLEOTIDE SEQUENCE</scope>
    <source>
        <strain evidence="3">HW T2.11</strain>
    </source>
</reference>
<keyword evidence="2" id="KW-1134">Transmembrane beta strand</keyword>
<dbReference type="Pfam" id="PF02321">
    <property type="entry name" value="OEP"/>
    <property type="match status" value="2"/>
</dbReference>
<keyword evidence="2" id="KW-0564">Palmitate</keyword>
<dbReference type="PANTHER" id="PTHR30203">
    <property type="entry name" value="OUTER MEMBRANE CATION EFFLUX PROTEIN"/>
    <property type="match status" value="1"/>
</dbReference>
<evidence type="ECO:0000256" key="2">
    <source>
        <dbReference type="RuleBase" id="RU362097"/>
    </source>
</evidence>
<organism evidence="3 4">
    <name type="scientific">Acidisoma silvae</name>
    <dbReference type="NCBI Taxonomy" id="2802396"/>
    <lineage>
        <taxon>Bacteria</taxon>
        <taxon>Pseudomonadati</taxon>
        <taxon>Pseudomonadota</taxon>
        <taxon>Alphaproteobacteria</taxon>
        <taxon>Acetobacterales</taxon>
        <taxon>Acidocellaceae</taxon>
        <taxon>Acidisoma</taxon>
    </lineage>
</organism>
<keyword evidence="2" id="KW-0449">Lipoprotein</keyword>
<protein>
    <submittedName>
        <fullName evidence="3">Efflux transporter outer membrane subunit</fullName>
    </submittedName>
</protein>
<dbReference type="NCBIfam" id="TIGR01845">
    <property type="entry name" value="outer_NodT"/>
    <property type="match status" value="1"/>
</dbReference>
<accession>A0A963YSH8</accession>
<keyword evidence="2" id="KW-0472">Membrane</keyword>
<dbReference type="Gene3D" id="1.20.1600.10">
    <property type="entry name" value="Outer membrane efflux proteins (OEP)"/>
    <property type="match status" value="1"/>
</dbReference>
<evidence type="ECO:0000256" key="1">
    <source>
        <dbReference type="ARBA" id="ARBA00007613"/>
    </source>
</evidence>
<comment type="caution">
    <text evidence="3">The sequence shown here is derived from an EMBL/GenBank/DDBJ whole genome shotgun (WGS) entry which is preliminary data.</text>
</comment>
<dbReference type="InterPro" id="IPR003423">
    <property type="entry name" value="OMP_efflux"/>
</dbReference>
<dbReference type="Gene3D" id="2.20.200.10">
    <property type="entry name" value="Outer membrane efflux proteins (OEP)"/>
    <property type="match status" value="1"/>
</dbReference>
<keyword evidence="2" id="KW-0812">Transmembrane</keyword>
<sequence length="475" mass="50673">MSVRRLGFSSLLLLSVAGCSLIPDYHRPDSSVAPTWPAGPASQSATAIGGANAADLGWSQFFTDPVAQDLIRLALENNRDLRVAALNVQSAQAQYGVDRASLFPAIDADAGYEASKTPGNITGTSGQLNTRDYSLGAEAVSWELDLFGQIRSKAKSARETAFANEQTVIGTQLTLQAEVVSEYLAWLADRQSLTVAQDTVKSEADSVRLTQLLLANGTDTALDEAQAEVTLRTAQASVAQYQRAVAEDMDELVLLVGAPIPADVEQRMEAVNVLSSEPTFPALAAGVPSDLLTRRPDVRAAEHTLLSANANVGAARAAFFPSISLTANGGRASNALNDLFSAGQGSWLFEPQITLPIFDAGSNFANLDIAKVEKRVEIADYQKTIQTAFHDVSDALVSRQTYADQIAAQQALVAADQKNYDLSSMRFKAGIDAYLTVLVAEESLFSAKLNLITLQLAEQQNLVTLYKALGGGWKS</sequence>
<proteinExistence type="inferred from homology"/>
<dbReference type="PANTHER" id="PTHR30203:SF32">
    <property type="entry name" value="CATION EFFLUX SYSTEM PROTEIN CUSC"/>
    <property type="match status" value="1"/>
</dbReference>
<gene>
    <name evidence="3" type="ORF">ASILVAE211_13270</name>
</gene>
<dbReference type="InterPro" id="IPR010131">
    <property type="entry name" value="MdtP/NodT-like"/>
</dbReference>